<feature type="domain" description="YCII-related" evidence="1">
    <location>
        <begin position="56"/>
        <end position="142"/>
    </location>
</feature>
<comment type="caution">
    <text evidence="2">The sequence shown here is derived from an EMBL/GenBank/DDBJ whole genome shotgun (WGS) entry which is preliminary data.</text>
</comment>
<dbReference type="PANTHER" id="PTHR33606">
    <property type="entry name" value="PROTEIN YCII"/>
    <property type="match status" value="1"/>
</dbReference>
<sequence>MVMHLRQLVHQASIAAVATAGGPTFVPIAHATRRLTSPLFFSSSSSTAQQAPPPTRYLLSYDYVPDVLEKRGPYREGHLGLAKAMIEGGTCVSGGPTSRPGEDVPRGALFVFTTKDAAEKFVTEDPYVSNGIVVGHSISEWTVVVGDN</sequence>
<dbReference type="PANTHER" id="PTHR33606:SF3">
    <property type="entry name" value="PROTEIN YCII"/>
    <property type="match status" value="1"/>
</dbReference>
<dbReference type="EMBL" id="JALLAZ020000177">
    <property type="protein sequence ID" value="KAL3801707.1"/>
    <property type="molecule type" value="Genomic_DNA"/>
</dbReference>
<gene>
    <name evidence="2" type="ORF">ACHAW5_010047</name>
</gene>
<dbReference type="Gene3D" id="3.30.70.1060">
    <property type="entry name" value="Dimeric alpha+beta barrel"/>
    <property type="match status" value="1"/>
</dbReference>
<dbReference type="AlphaFoldDB" id="A0ABD3QNE7"/>
<evidence type="ECO:0000259" key="1">
    <source>
        <dbReference type="Pfam" id="PF03795"/>
    </source>
</evidence>
<evidence type="ECO:0000313" key="3">
    <source>
        <dbReference type="Proteomes" id="UP001530315"/>
    </source>
</evidence>
<dbReference type="SUPFAM" id="SSF54909">
    <property type="entry name" value="Dimeric alpha+beta barrel"/>
    <property type="match status" value="1"/>
</dbReference>
<dbReference type="Pfam" id="PF03795">
    <property type="entry name" value="YCII"/>
    <property type="match status" value="1"/>
</dbReference>
<keyword evidence="3" id="KW-1185">Reference proteome</keyword>
<reference evidence="2 3" key="1">
    <citation type="submission" date="2024-10" db="EMBL/GenBank/DDBJ databases">
        <title>Updated reference genomes for cyclostephanoid diatoms.</title>
        <authorList>
            <person name="Roberts W.R."/>
            <person name="Alverson A.J."/>
        </authorList>
    </citation>
    <scope>NUCLEOTIDE SEQUENCE [LARGE SCALE GENOMIC DNA]</scope>
    <source>
        <strain evidence="2 3">AJA276-08</strain>
    </source>
</reference>
<evidence type="ECO:0000313" key="2">
    <source>
        <dbReference type="EMBL" id="KAL3801707.1"/>
    </source>
</evidence>
<dbReference type="InterPro" id="IPR005545">
    <property type="entry name" value="YCII"/>
</dbReference>
<protein>
    <recommendedName>
        <fullName evidence="1">YCII-related domain-containing protein</fullName>
    </recommendedName>
</protein>
<dbReference type="InterPro" id="IPR011008">
    <property type="entry name" value="Dimeric_a/b-barrel"/>
</dbReference>
<name>A0ABD3QNE7_9STRA</name>
<dbReference type="InterPro" id="IPR051807">
    <property type="entry name" value="Sec-metab_biosynth-assoc"/>
</dbReference>
<dbReference type="Proteomes" id="UP001530315">
    <property type="component" value="Unassembled WGS sequence"/>
</dbReference>
<accession>A0ABD3QNE7</accession>
<organism evidence="2 3">
    <name type="scientific">Stephanodiscus triporus</name>
    <dbReference type="NCBI Taxonomy" id="2934178"/>
    <lineage>
        <taxon>Eukaryota</taxon>
        <taxon>Sar</taxon>
        <taxon>Stramenopiles</taxon>
        <taxon>Ochrophyta</taxon>
        <taxon>Bacillariophyta</taxon>
        <taxon>Coscinodiscophyceae</taxon>
        <taxon>Thalassiosirophycidae</taxon>
        <taxon>Stephanodiscales</taxon>
        <taxon>Stephanodiscaceae</taxon>
        <taxon>Stephanodiscus</taxon>
    </lineage>
</organism>
<proteinExistence type="predicted"/>